<evidence type="ECO:0000313" key="2">
    <source>
        <dbReference type="EMBL" id="CAG9320557.1"/>
    </source>
</evidence>
<organism evidence="2 3">
    <name type="scientific">Blepharisma stoltei</name>
    <dbReference type="NCBI Taxonomy" id="1481888"/>
    <lineage>
        <taxon>Eukaryota</taxon>
        <taxon>Sar</taxon>
        <taxon>Alveolata</taxon>
        <taxon>Ciliophora</taxon>
        <taxon>Postciliodesmatophora</taxon>
        <taxon>Heterotrichea</taxon>
        <taxon>Heterotrichida</taxon>
        <taxon>Blepharismidae</taxon>
        <taxon>Blepharisma</taxon>
    </lineage>
</organism>
<gene>
    <name evidence="2" type="ORF">BSTOLATCC_MIC26471</name>
</gene>
<evidence type="ECO:0000313" key="3">
    <source>
        <dbReference type="Proteomes" id="UP001162131"/>
    </source>
</evidence>
<proteinExistence type="predicted"/>
<keyword evidence="1" id="KW-0472">Membrane</keyword>
<feature type="transmembrane region" description="Helical" evidence="1">
    <location>
        <begin position="6"/>
        <end position="21"/>
    </location>
</feature>
<sequence>MILALSIAVPVEIFMIVAFSIDRAKISKWSASATALGIAILIGSIIGIAMLSIDFCHKWSGYWAVISFGEL</sequence>
<keyword evidence="3" id="KW-1185">Reference proteome</keyword>
<dbReference type="Proteomes" id="UP001162131">
    <property type="component" value="Unassembled WGS sequence"/>
</dbReference>
<accession>A0AAU9IXV3</accession>
<protein>
    <submittedName>
        <fullName evidence="2">Uncharacterized protein</fullName>
    </submittedName>
</protein>
<dbReference type="EMBL" id="CAJZBQ010000025">
    <property type="protein sequence ID" value="CAG9320557.1"/>
    <property type="molecule type" value="Genomic_DNA"/>
</dbReference>
<reference evidence="2" key="1">
    <citation type="submission" date="2021-09" db="EMBL/GenBank/DDBJ databases">
        <authorList>
            <consortium name="AG Swart"/>
            <person name="Singh M."/>
            <person name="Singh A."/>
            <person name="Seah K."/>
            <person name="Emmerich C."/>
        </authorList>
    </citation>
    <scope>NUCLEOTIDE SEQUENCE</scope>
    <source>
        <strain evidence="2">ATCC30299</strain>
    </source>
</reference>
<feature type="transmembrane region" description="Helical" evidence="1">
    <location>
        <begin position="33"/>
        <end position="53"/>
    </location>
</feature>
<dbReference type="AlphaFoldDB" id="A0AAU9IXV3"/>
<comment type="caution">
    <text evidence="2">The sequence shown here is derived from an EMBL/GenBank/DDBJ whole genome shotgun (WGS) entry which is preliminary data.</text>
</comment>
<keyword evidence="1" id="KW-0812">Transmembrane</keyword>
<evidence type="ECO:0000256" key="1">
    <source>
        <dbReference type="SAM" id="Phobius"/>
    </source>
</evidence>
<name>A0AAU9IXV3_9CILI</name>
<keyword evidence="1" id="KW-1133">Transmembrane helix</keyword>